<dbReference type="Proteomes" id="UP000000547">
    <property type="component" value="Chromosome"/>
</dbReference>
<dbReference type="InterPro" id="IPR025091">
    <property type="entry name" value="DUF4019"/>
</dbReference>
<keyword evidence="1" id="KW-0732">Signal</keyword>
<proteinExistence type="predicted"/>
<accession>Q480R6</accession>
<gene>
    <name evidence="2" type="ordered locus">CPS_2741</name>
</gene>
<protein>
    <recommendedName>
        <fullName evidence="4">DUF4019 domain-containing protein</fullName>
    </recommendedName>
</protein>
<dbReference type="KEGG" id="cps:CPS_2741"/>
<evidence type="ECO:0000313" key="3">
    <source>
        <dbReference type="Proteomes" id="UP000000547"/>
    </source>
</evidence>
<evidence type="ECO:0000313" key="2">
    <source>
        <dbReference type="EMBL" id="AAZ28697.1"/>
    </source>
</evidence>
<feature type="chain" id="PRO_5004234119" description="DUF4019 domain-containing protein" evidence="1">
    <location>
        <begin position="19"/>
        <end position="131"/>
    </location>
</feature>
<dbReference type="Pfam" id="PF13211">
    <property type="entry name" value="DUF4019"/>
    <property type="match status" value="1"/>
</dbReference>
<sequence>MKKLILILSLCISSVAWANPMSGSSAAQEWLNIIDAGQYGESWQKAGSFFKSQLSQNKWESILKGIRIPLGKVTSRAELSAKKYSTLPGVPDGKYLVIQFKTEFQNKKSSTETLTLSKNSGQWLPVGYFIN</sequence>
<organism evidence="2 3">
    <name type="scientific">Colwellia psychrerythraea (strain 34H / ATCC BAA-681)</name>
    <name type="common">Vibrio psychroerythus</name>
    <dbReference type="NCBI Taxonomy" id="167879"/>
    <lineage>
        <taxon>Bacteria</taxon>
        <taxon>Pseudomonadati</taxon>
        <taxon>Pseudomonadota</taxon>
        <taxon>Gammaproteobacteria</taxon>
        <taxon>Alteromonadales</taxon>
        <taxon>Colwelliaceae</taxon>
        <taxon>Colwellia</taxon>
    </lineage>
</organism>
<dbReference type="HOGENOM" id="CLU_124351_1_0_6"/>
<reference evidence="2" key="1">
    <citation type="journal article" date="2005" name="Proc. Natl. Acad. Sci. U.S.A.">
        <title>The psychrophilic lifestyle as revealed by the genome sequence of Colwellia psychrerythraea 34H through genomic and proteomic analyses.</title>
        <authorList>
            <person name="Methe B.A."/>
            <person name="Nelson K.E."/>
            <person name="Deming J.W."/>
            <person name="Momen B."/>
            <person name="Melamud E."/>
            <person name="Zhang X."/>
            <person name="Moult J."/>
            <person name="Madupu R."/>
            <person name="Nelson W.C."/>
            <person name="Dodson R.J."/>
            <person name="Brinkac L.M."/>
            <person name="Daugherty S.C."/>
            <person name="Durkin A.S."/>
            <person name="DeBoy R.T."/>
            <person name="Kolonay J.F."/>
            <person name="Sullivan S.A."/>
            <person name="Zhou L."/>
            <person name="Davidsen T.M."/>
            <person name="Wu M."/>
            <person name="Huston A.L."/>
            <person name="Lewis M."/>
            <person name="Weaver B."/>
            <person name="Weidman J.F."/>
            <person name="Khouri H."/>
            <person name="Utterback T.R."/>
            <person name="Feldblyum T.V."/>
            <person name="Fraser C.M."/>
        </authorList>
    </citation>
    <scope>NUCLEOTIDE SEQUENCE [LARGE SCALE GENOMIC DNA]</scope>
    <source>
        <strain evidence="2">34H</strain>
    </source>
</reference>
<dbReference type="RefSeq" id="WP_011043547.1">
    <property type="nucleotide sequence ID" value="NC_003910.7"/>
</dbReference>
<dbReference type="EMBL" id="CP000083">
    <property type="protein sequence ID" value="AAZ28697.1"/>
    <property type="molecule type" value="Genomic_DNA"/>
</dbReference>
<evidence type="ECO:0000256" key="1">
    <source>
        <dbReference type="SAM" id="SignalP"/>
    </source>
</evidence>
<evidence type="ECO:0008006" key="4">
    <source>
        <dbReference type="Google" id="ProtNLM"/>
    </source>
</evidence>
<dbReference type="AlphaFoldDB" id="Q480R6"/>
<feature type="signal peptide" evidence="1">
    <location>
        <begin position="1"/>
        <end position="18"/>
    </location>
</feature>
<name>Q480R6_COLP3</name>